<sequence length="89" mass="9817">MSNLKHELRILRDENQKLRNTLEMNQKDCDRYRSALVEIINLSSLSPMINDIARKVLAGLDIEGGCPAGPIGVSGLIKEEFEGSGDESC</sequence>
<evidence type="ECO:0000313" key="4">
    <source>
        <dbReference type="Proteomes" id="UP000279235"/>
    </source>
</evidence>
<evidence type="ECO:0000313" key="3">
    <source>
        <dbReference type="EMBL" id="SPS11182.1"/>
    </source>
</evidence>
<evidence type="ECO:0000313" key="2">
    <source>
        <dbReference type="EMBL" id="SPB25084.1"/>
    </source>
</evidence>
<reference evidence="2" key="1">
    <citation type="submission" date="2018-01" db="EMBL/GenBank/DDBJ databases">
        <authorList>
            <person name="Gaut B.S."/>
            <person name="Morton B.R."/>
            <person name="Clegg M.T."/>
            <person name="Duvall M.R."/>
        </authorList>
    </citation>
    <scope>NUCLEOTIDE SEQUENCE</scope>
    <source>
        <strain evidence="2">Lactococcus lactis</strain>
    </source>
</reference>
<feature type="coiled-coil region" evidence="1">
    <location>
        <begin position="1"/>
        <end position="28"/>
    </location>
</feature>
<dbReference type="Proteomes" id="UP000279235">
    <property type="component" value="Unassembled WGS sequence"/>
</dbReference>
<reference evidence="4" key="3">
    <citation type="submission" date="2018-05" db="EMBL/GenBank/DDBJ databases">
        <authorList>
            <person name="Duru I."/>
        </authorList>
    </citation>
    <scope>NUCLEOTIDE SEQUENCE [LARGE SCALE GENOMIC DNA]</scope>
</reference>
<evidence type="ECO:0000256" key="1">
    <source>
        <dbReference type="SAM" id="Coils"/>
    </source>
</evidence>
<dbReference type="EMBL" id="OGTW01000045">
    <property type="protein sequence ID" value="SPB25084.1"/>
    <property type="molecule type" value="Genomic_DNA"/>
</dbReference>
<accession>A0A2X0R0X8</accession>
<keyword evidence="1" id="KW-0175">Coiled coil</keyword>
<dbReference type="AlphaFoldDB" id="A0A2X0R0X8"/>
<organism evidence="3 4">
    <name type="scientific">Lactococcus lactis</name>
    <dbReference type="NCBI Taxonomy" id="1358"/>
    <lineage>
        <taxon>Bacteria</taxon>
        <taxon>Bacillati</taxon>
        <taxon>Bacillota</taxon>
        <taxon>Bacilli</taxon>
        <taxon>Lactobacillales</taxon>
        <taxon>Streptococcaceae</taxon>
        <taxon>Lactococcus</taxon>
    </lineage>
</organism>
<gene>
    <name evidence="3" type="ORF">AMHIJAGA_01116</name>
</gene>
<reference evidence="3" key="2">
    <citation type="submission" date="2018-05" db="EMBL/GenBank/DDBJ databases">
        <authorList>
            <person name="Lanie J.A."/>
            <person name="Ng W.-L."/>
            <person name="Kazmierczak K.M."/>
            <person name="Andrzejewski T.M."/>
            <person name="Davidsen T.M."/>
            <person name="Wayne K.J."/>
            <person name="Tettelin H."/>
            <person name="Glass J.I."/>
            <person name="Rusch D."/>
            <person name="Podicherti R."/>
            <person name="Tsui H.-C.T."/>
            <person name="Winkler M.E."/>
        </authorList>
    </citation>
    <scope>NUCLEOTIDE SEQUENCE</scope>
    <source>
        <strain evidence="3">Lactococcus lactis</strain>
    </source>
</reference>
<dbReference type="RefSeq" id="WP_127093802.1">
    <property type="nucleotide sequence ID" value="NZ_CP125772.1"/>
</dbReference>
<dbReference type="EMBL" id="OGTW02000045">
    <property type="protein sequence ID" value="SPS11182.1"/>
    <property type="molecule type" value="Genomic_DNA"/>
</dbReference>
<name>A0A2X0R0X8_9LACT</name>
<proteinExistence type="predicted"/>
<protein>
    <submittedName>
        <fullName evidence="3">Uncharacterized protein</fullName>
    </submittedName>
</protein>